<dbReference type="GO" id="GO:0046872">
    <property type="term" value="F:metal ion binding"/>
    <property type="evidence" value="ECO:0007669"/>
    <property type="project" value="UniProtKB-UniRule"/>
</dbReference>
<keyword evidence="12 13" id="KW-0449">Lipoprotein</keyword>
<evidence type="ECO:0000256" key="9">
    <source>
        <dbReference type="ARBA" id="ARBA00048540"/>
    </source>
</evidence>
<keyword evidence="12" id="KW-0472">Membrane</keyword>
<evidence type="ECO:0000256" key="10">
    <source>
        <dbReference type="PIRNR" id="PIRNR006268"/>
    </source>
</evidence>
<comment type="subcellular location">
    <subcellularLocation>
        <location evidence="12">Cell inner membrane</location>
        <topology evidence="12">Lipid-anchor</topology>
        <orientation evidence="12">Periplasmic side</orientation>
    </subcellularLocation>
</comment>
<evidence type="ECO:0000256" key="11">
    <source>
        <dbReference type="PIRSR" id="PIRSR006268-2"/>
    </source>
</evidence>
<keyword evidence="4 10" id="KW-0808">Transferase</keyword>
<evidence type="ECO:0000256" key="2">
    <source>
        <dbReference type="ARBA" id="ARBA00016337"/>
    </source>
</evidence>
<dbReference type="eggNOG" id="COG1477">
    <property type="taxonomic scope" value="Bacteria"/>
</dbReference>
<dbReference type="EC" id="2.7.1.180" evidence="1 10"/>
<dbReference type="RefSeq" id="WP_013487530.1">
    <property type="nucleotide sequence ID" value="NC_014829.1"/>
</dbReference>
<evidence type="ECO:0000256" key="5">
    <source>
        <dbReference type="ARBA" id="ARBA00022723"/>
    </source>
</evidence>
<gene>
    <name evidence="13" type="ordered locus">Bcell_0913</name>
</gene>
<comment type="similarity">
    <text evidence="10 12">Belongs to the ApbE family.</text>
</comment>
<dbReference type="GO" id="GO:0005886">
    <property type="term" value="C:plasma membrane"/>
    <property type="evidence" value="ECO:0007669"/>
    <property type="project" value="UniProtKB-SubCell"/>
</dbReference>
<dbReference type="EMBL" id="CP002394">
    <property type="protein sequence ID" value="ADU29189.1"/>
    <property type="molecule type" value="Genomic_DNA"/>
</dbReference>
<organism evidence="13 14">
    <name type="scientific">Evansella cellulosilytica (strain ATCC 21833 / DSM 2522 / FERM P-1141 / JCM 9156 / N-4)</name>
    <name type="common">Bacillus cellulosilyticus</name>
    <dbReference type="NCBI Taxonomy" id="649639"/>
    <lineage>
        <taxon>Bacteria</taxon>
        <taxon>Bacillati</taxon>
        <taxon>Bacillota</taxon>
        <taxon>Bacilli</taxon>
        <taxon>Bacillales</taxon>
        <taxon>Bacillaceae</taxon>
        <taxon>Evansella</taxon>
    </lineage>
</organism>
<evidence type="ECO:0000256" key="6">
    <source>
        <dbReference type="ARBA" id="ARBA00022827"/>
    </source>
</evidence>
<feature type="binding site" evidence="11">
    <location>
        <position position="180"/>
    </location>
    <ligand>
        <name>Mg(2+)</name>
        <dbReference type="ChEBI" id="CHEBI:18420"/>
    </ligand>
</feature>
<dbReference type="SUPFAM" id="SSF143631">
    <property type="entry name" value="ApbE-like"/>
    <property type="match status" value="1"/>
</dbReference>
<feature type="binding site" evidence="11">
    <location>
        <position position="298"/>
    </location>
    <ligand>
        <name>Mg(2+)</name>
        <dbReference type="ChEBI" id="CHEBI:18420"/>
    </ligand>
</feature>
<dbReference type="PANTHER" id="PTHR30040:SF2">
    <property type="entry name" value="FAD:PROTEIN FMN TRANSFERASE"/>
    <property type="match status" value="1"/>
</dbReference>
<dbReference type="PROSITE" id="PS51257">
    <property type="entry name" value="PROKAR_LIPOPROTEIN"/>
    <property type="match status" value="1"/>
</dbReference>
<comment type="function">
    <text evidence="12">Flavin transferase that catalyzes the transfer of the FMN moiety of FAD and its covalent binding to the hydroxyl group of a threonine residue in a target flavoprotein.</text>
</comment>
<reference evidence="13 14" key="1">
    <citation type="submission" date="2010-12" db="EMBL/GenBank/DDBJ databases">
        <title>Complete sequence of Bacillus cellulosilyticus DSM 2522.</title>
        <authorList>
            <consortium name="US DOE Joint Genome Institute"/>
            <person name="Lucas S."/>
            <person name="Copeland A."/>
            <person name="Lapidus A."/>
            <person name="Cheng J.-F."/>
            <person name="Bruce D."/>
            <person name="Goodwin L."/>
            <person name="Pitluck S."/>
            <person name="Chertkov O."/>
            <person name="Detter J.C."/>
            <person name="Han C."/>
            <person name="Tapia R."/>
            <person name="Land M."/>
            <person name="Hauser L."/>
            <person name="Jeffries C."/>
            <person name="Kyrpides N."/>
            <person name="Ivanova N."/>
            <person name="Mikhailova N."/>
            <person name="Brumm P."/>
            <person name="Mead D."/>
            <person name="Woyke T."/>
        </authorList>
    </citation>
    <scope>NUCLEOTIDE SEQUENCE [LARGE SCALE GENOMIC DNA]</scope>
    <source>
        <strain evidence="14">ATCC 21833 / DSM 2522 / FERM P-1141 / JCM 9156 / N-4</strain>
    </source>
</reference>
<keyword evidence="3 10" id="KW-0285">Flavoprotein</keyword>
<proteinExistence type="inferred from homology"/>
<evidence type="ECO:0000256" key="7">
    <source>
        <dbReference type="ARBA" id="ARBA00022842"/>
    </source>
</evidence>
<dbReference type="Proteomes" id="UP000001401">
    <property type="component" value="Chromosome"/>
</dbReference>
<keyword evidence="5 10" id="KW-0479">Metal-binding</keyword>
<evidence type="ECO:0000256" key="12">
    <source>
        <dbReference type="RuleBase" id="RU363002"/>
    </source>
</evidence>
<keyword evidence="12" id="KW-0732">Signal</keyword>
<dbReference type="PANTHER" id="PTHR30040">
    <property type="entry name" value="THIAMINE BIOSYNTHESIS LIPOPROTEIN APBE"/>
    <property type="match status" value="1"/>
</dbReference>
<keyword evidence="6 10" id="KW-0274">FAD</keyword>
<dbReference type="GO" id="GO:0016740">
    <property type="term" value="F:transferase activity"/>
    <property type="evidence" value="ECO:0007669"/>
    <property type="project" value="UniProtKB-UniRule"/>
</dbReference>
<keyword evidence="12" id="KW-0997">Cell inner membrane</keyword>
<accession>E6U1E2</accession>
<evidence type="ECO:0000313" key="14">
    <source>
        <dbReference type="Proteomes" id="UP000001401"/>
    </source>
</evidence>
<feature type="signal peptide" evidence="12">
    <location>
        <begin position="1"/>
        <end position="23"/>
    </location>
</feature>
<dbReference type="HOGENOM" id="CLU_044403_1_0_9"/>
<protein>
    <recommendedName>
        <fullName evidence="2 10">FAD:protein FMN transferase</fullName>
        <ecNumber evidence="1 10">2.7.1.180</ecNumber>
    </recommendedName>
    <alternativeName>
        <fullName evidence="8 10">Flavin transferase</fullName>
    </alternativeName>
</protein>
<dbReference type="AlphaFoldDB" id="E6U1E2"/>
<keyword evidence="14" id="KW-1185">Reference proteome</keyword>
<sequence length="354" mass="38442" precursor="true">MKKFYAFVSLISLAGFLIGCGSAASSPSEGSVSEKPIRKTEMAIGTVVTLRIYDEGKEEVMDAAFERIHELGDKIAVNIEGSDVDNINENAGVEPVEVSPVVFKLVERGITHAEDTSGLFNIAVGPLTSLWNIGFDDARKPEQHEIDEILPLMDHTKIEINKEKQTVFLAEEGMRLDLGGIAKGYIADLIAELMVEHGVTAGIIDLGGDIIVIGNNPSGKPWSIGIQDPLASRGQPVGTIDATDESIVTSGIYERILKEEDGEYHHLLNPFDGYPFMNELAGVTIVSEESIDGDAYSTAVFGMGVNEGFEYVENVDGVDAVFVTRDREIFVTSGLVDRFTLTNENYEVVDLPQP</sequence>
<keyword evidence="12" id="KW-1003">Cell membrane</keyword>
<dbReference type="PIRSF" id="PIRSF006268">
    <property type="entry name" value="ApbE"/>
    <property type="match status" value="1"/>
</dbReference>
<keyword evidence="7 10" id="KW-0460">Magnesium</keyword>
<evidence type="ECO:0000256" key="1">
    <source>
        <dbReference type="ARBA" id="ARBA00011955"/>
    </source>
</evidence>
<feature type="chain" id="PRO_5005968424" description="FAD:protein FMN transferase" evidence="12">
    <location>
        <begin position="24"/>
        <end position="354"/>
    </location>
</feature>
<dbReference type="InterPro" id="IPR024932">
    <property type="entry name" value="ApbE"/>
</dbReference>
<evidence type="ECO:0000256" key="3">
    <source>
        <dbReference type="ARBA" id="ARBA00022630"/>
    </source>
</evidence>
<name>E6U1E2_EVAC2</name>
<comment type="catalytic activity">
    <reaction evidence="9 10 12">
        <text>L-threonyl-[protein] + FAD = FMN-L-threonyl-[protein] + AMP + H(+)</text>
        <dbReference type="Rhea" id="RHEA:36847"/>
        <dbReference type="Rhea" id="RHEA-COMP:11060"/>
        <dbReference type="Rhea" id="RHEA-COMP:11061"/>
        <dbReference type="ChEBI" id="CHEBI:15378"/>
        <dbReference type="ChEBI" id="CHEBI:30013"/>
        <dbReference type="ChEBI" id="CHEBI:57692"/>
        <dbReference type="ChEBI" id="CHEBI:74257"/>
        <dbReference type="ChEBI" id="CHEBI:456215"/>
        <dbReference type="EC" id="2.7.1.180"/>
    </reaction>
</comment>
<evidence type="ECO:0000313" key="13">
    <source>
        <dbReference type="EMBL" id="ADU29189.1"/>
    </source>
</evidence>
<comment type="cofactor">
    <cofactor evidence="11">
        <name>Mg(2+)</name>
        <dbReference type="ChEBI" id="CHEBI:18420"/>
    </cofactor>
    <cofactor evidence="11">
        <name>Mn(2+)</name>
        <dbReference type="ChEBI" id="CHEBI:29035"/>
    </cofactor>
    <text evidence="11">Magnesium. Can also use manganese.</text>
</comment>
<dbReference type="KEGG" id="bco:Bcell_0913"/>
<dbReference type="InterPro" id="IPR003374">
    <property type="entry name" value="ApbE-like_sf"/>
</dbReference>
<dbReference type="OrthoDB" id="9778595at2"/>
<feature type="binding site" evidence="11">
    <location>
        <position position="294"/>
    </location>
    <ligand>
        <name>Mg(2+)</name>
        <dbReference type="ChEBI" id="CHEBI:18420"/>
    </ligand>
</feature>
<dbReference type="STRING" id="649639.Bcell_0913"/>
<evidence type="ECO:0000256" key="8">
    <source>
        <dbReference type="ARBA" id="ARBA00031306"/>
    </source>
</evidence>
<dbReference type="Gene3D" id="3.10.520.10">
    <property type="entry name" value="ApbE-like domains"/>
    <property type="match status" value="1"/>
</dbReference>
<dbReference type="Pfam" id="PF02424">
    <property type="entry name" value="ApbE"/>
    <property type="match status" value="1"/>
</dbReference>
<evidence type="ECO:0000256" key="4">
    <source>
        <dbReference type="ARBA" id="ARBA00022679"/>
    </source>
</evidence>